<organism evidence="2 3">
    <name type="scientific">Fimbriimonas ginsengisoli Gsoil 348</name>
    <dbReference type="NCBI Taxonomy" id="661478"/>
    <lineage>
        <taxon>Bacteria</taxon>
        <taxon>Bacillati</taxon>
        <taxon>Armatimonadota</taxon>
        <taxon>Fimbriimonadia</taxon>
        <taxon>Fimbriimonadales</taxon>
        <taxon>Fimbriimonadaceae</taxon>
        <taxon>Fimbriimonas</taxon>
    </lineage>
</organism>
<dbReference type="OrthoDB" id="9800872at2"/>
<dbReference type="SMART" id="SM00450">
    <property type="entry name" value="RHOD"/>
    <property type="match status" value="1"/>
</dbReference>
<dbReference type="RefSeq" id="WP_025229301.1">
    <property type="nucleotide sequence ID" value="NZ_CP007139.1"/>
</dbReference>
<keyword evidence="3" id="KW-1185">Reference proteome</keyword>
<protein>
    <submittedName>
        <fullName evidence="2">UBA/THIF-type NAD/FAD binding protein</fullName>
    </submittedName>
</protein>
<proteinExistence type="predicted"/>
<name>A0A068NTS2_FIMGI</name>
<dbReference type="KEGG" id="fgi:OP10G_3394"/>
<sequence length="108" mass="11970">MLNVPSIDPITLKAELDGPNPPIVIDVREPEELEYSFLPDAVEIPLHDLPLRLGELDPSSNFVVICRVGGRSAQATDYLLQHGFQQVRNLTGGMNAWARQVDPSMAEY</sequence>
<dbReference type="HOGENOM" id="CLU_089574_13_3_0"/>
<dbReference type="InterPro" id="IPR050229">
    <property type="entry name" value="GlpE_sulfurtransferase"/>
</dbReference>
<dbReference type="STRING" id="661478.OP10G_3394"/>
<evidence type="ECO:0000313" key="2">
    <source>
        <dbReference type="EMBL" id="AIE86762.1"/>
    </source>
</evidence>
<feature type="domain" description="Rhodanese" evidence="1">
    <location>
        <begin position="18"/>
        <end position="106"/>
    </location>
</feature>
<dbReference type="InterPro" id="IPR036873">
    <property type="entry name" value="Rhodanese-like_dom_sf"/>
</dbReference>
<dbReference type="eggNOG" id="COG0607">
    <property type="taxonomic scope" value="Bacteria"/>
</dbReference>
<dbReference type="SUPFAM" id="SSF52821">
    <property type="entry name" value="Rhodanese/Cell cycle control phosphatase"/>
    <property type="match status" value="1"/>
</dbReference>
<accession>A0A068NTS2</accession>
<dbReference type="Proteomes" id="UP000027982">
    <property type="component" value="Chromosome"/>
</dbReference>
<reference evidence="2 3" key="1">
    <citation type="journal article" date="2014" name="PLoS ONE">
        <title>The first complete genome sequence of the class fimbriimonadia in the phylum armatimonadetes.</title>
        <authorList>
            <person name="Hu Z.Y."/>
            <person name="Wang Y.Z."/>
            <person name="Im W.T."/>
            <person name="Wang S.Y."/>
            <person name="Zhao G.P."/>
            <person name="Zheng H.J."/>
            <person name="Quan Z.X."/>
        </authorList>
    </citation>
    <scope>NUCLEOTIDE SEQUENCE [LARGE SCALE GENOMIC DNA]</scope>
    <source>
        <strain evidence="2">Gsoil 348</strain>
    </source>
</reference>
<evidence type="ECO:0000259" key="1">
    <source>
        <dbReference type="PROSITE" id="PS50206"/>
    </source>
</evidence>
<dbReference type="AlphaFoldDB" id="A0A068NTS2"/>
<dbReference type="PANTHER" id="PTHR43031">
    <property type="entry name" value="FAD-DEPENDENT OXIDOREDUCTASE"/>
    <property type="match status" value="1"/>
</dbReference>
<dbReference type="InterPro" id="IPR001763">
    <property type="entry name" value="Rhodanese-like_dom"/>
</dbReference>
<dbReference type="Gene3D" id="3.40.250.10">
    <property type="entry name" value="Rhodanese-like domain"/>
    <property type="match status" value="1"/>
</dbReference>
<dbReference type="EMBL" id="CP007139">
    <property type="protein sequence ID" value="AIE86762.1"/>
    <property type="molecule type" value="Genomic_DNA"/>
</dbReference>
<dbReference type="PANTHER" id="PTHR43031:SF17">
    <property type="entry name" value="SULFURTRANSFERASE YTWF-RELATED"/>
    <property type="match status" value="1"/>
</dbReference>
<dbReference type="Pfam" id="PF00581">
    <property type="entry name" value="Rhodanese"/>
    <property type="match status" value="1"/>
</dbReference>
<gene>
    <name evidence="2" type="ORF">OP10G_3394</name>
</gene>
<dbReference type="PROSITE" id="PS50206">
    <property type="entry name" value="RHODANESE_3"/>
    <property type="match status" value="1"/>
</dbReference>
<evidence type="ECO:0000313" key="3">
    <source>
        <dbReference type="Proteomes" id="UP000027982"/>
    </source>
</evidence>